<feature type="compositionally biased region" description="Polar residues" evidence="1">
    <location>
        <begin position="11"/>
        <end position="20"/>
    </location>
</feature>
<comment type="caution">
    <text evidence="2">The sequence shown here is derived from an EMBL/GenBank/DDBJ whole genome shotgun (WGS) entry which is preliminary data.</text>
</comment>
<evidence type="ECO:0000313" key="2">
    <source>
        <dbReference type="EMBL" id="KJU84395.1"/>
    </source>
</evidence>
<name>A0A0F3GR35_9BACT</name>
<organism evidence="2 3">
    <name type="scientific">Candidatus Magnetobacterium bavaricum</name>
    <dbReference type="NCBI Taxonomy" id="29290"/>
    <lineage>
        <taxon>Bacteria</taxon>
        <taxon>Pseudomonadati</taxon>
        <taxon>Nitrospirota</taxon>
        <taxon>Thermodesulfovibrionia</taxon>
        <taxon>Thermodesulfovibrionales</taxon>
        <taxon>Candidatus Magnetobacteriaceae</taxon>
        <taxon>Candidatus Magnetobacterium</taxon>
    </lineage>
</organism>
<reference evidence="2 3" key="1">
    <citation type="submission" date="2015-02" db="EMBL/GenBank/DDBJ databases">
        <title>Single-cell genomics of uncultivated deep-branching MTB reveals a conserved set of magnetosome genes.</title>
        <authorList>
            <person name="Kolinko S."/>
            <person name="Richter M."/>
            <person name="Glockner F.O."/>
            <person name="Brachmann A."/>
            <person name="Schuler D."/>
        </authorList>
    </citation>
    <scope>NUCLEOTIDE SEQUENCE [LARGE SCALE GENOMIC DNA]</scope>
    <source>
        <strain evidence="2">TM-1</strain>
    </source>
</reference>
<sequence>MRAIQKKKGTTPPSIQNPLQEYQPPPRILSEPRGGDIWHISLLYCISCAISAVNNADCITTVDSPGNNSTFAVKK</sequence>
<feature type="region of interest" description="Disordered" evidence="1">
    <location>
        <begin position="1"/>
        <end position="30"/>
    </location>
</feature>
<dbReference type="EMBL" id="LACI01001480">
    <property type="protein sequence ID" value="KJU84395.1"/>
    <property type="molecule type" value="Genomic_DNA"/>
</dbReference>
<protein>
    <submittedName>
        <fullName evidence="2">Uncharacterized protein</fullName>
    </submittedName>
</protein>
<dbReference type="AlphaFoldDB" id="A0A0F3GR35"/>
<keyword evidence="3" id="KW-1185">Reference proteome</keyword>
<evidence type="ECO:0000256" key="1">
    <source>
        <dbReference type="SAM" id="MobiDB-lite"/>
    </source>
</evidence>
<evidence type="ECO:0000313" key="3">
    <source>
        <dbReference type="Proteomes" id="UP000033423"/>
    </source>
</evidence>
<dbReference type="Proteomes" id="UP000033423">
    <property type="component" value="Unassembled WGS sequence"/>
</dbReference>
<proteinExistence type="predicted"/>
<gene>
    <name evidence="2" type="ORF">MBAV_003411</name>
</gene>
<accession>A0A0F3GR35</accession>